<organism evidence="1 2">
    <name type="scientific">Tanacetum coccineum</name>
    <dbReference type="NCBI Taxonomy" id="301880"/>
    <lineage>
        <taxon>Eukaryota</taxon>
        <taxon>Viridiplantae</taxon>
        <taxon>Streptophyta</taxon>
        <taxon>Embryophyta</taxon>
        <taxon>Tracheophyta</taxon>
        <taxon>Spermatophyta</taxon>
        <taxon>Magnoliopsida</taxon>
        <taxon>eudicotyledons</taxon>
        <taxon>Gunneridae</taxon>
        <taxon>Pentapetalae</taxon>
        <taxon>asterids</taxon>
        <taxon>campanulids</taxon>
        <taxon>Asterales</taxon>
        <taxon>Asteraceae</taxon>
        <taxon>Asteroideae</taxon>
        <taxon>Anthemideae</taxon>
        <taxon>Anthemidinae</taxon>
        <taxon>Tanacetum</taxon>
    </lineage>
</organism>
<dbReference type="SUPFAM" id="SSF53098">
    <property type="entry name" value="Ribonuclease H-like"/>
    <property type="match status" value="1"/>
</dbReference>
<dbReference type="Proteomes" id="UP001151760">
    <property type="component" value="Unassembled WGS sequence"/>
</dbReference>
<proteinExistence type="predicted"/>
<accession>A0ABQ4ZR54</accession>
<keyword evidence="1" id="KW-0808">Transferase</keyword>
<evidence type="ECO:0000313" key="1">
    <source>
        <dbReference type="EMBL" id="GJS91642.1"/>
    </source>
</evidence>
<comment type="caution">
    <text evidence="1">The sequence shown here is derived from an EMBL/GenBank/DDBJ whole genome shotgun (WGS) entry which is preliminary data.</text>
</comment>
<dbReference type="InterPro" id="IPR036397">
    <property type="entry name" value="RNaseH_sf"/>
</dbReference>
<dbReference type="EMBL" id="BQNB010011522">
    <property type="protein sequence ID" value="GJS91642.1"/>
    <property type="molecule type" value="Genomic_DNA"/>
</dbReference>
<dbReference type="PANTHER" id="PTHR48475">
    <property type="entry name" value="RIBONUCLEASE H"/>
    <property type="match status" value="1"/>
</dbReference>
<dbReference type="InterPro" id="IPR012337">
    <property type="entry name" value="RNaseH-like_sf"/>
</dbReference>
<keyword evidence="1" id="KW-0548">Nucleotidyltransferase</keyword>
<name>A0ABQ4ZR54_9ASTR</name>
<dbReference type="PANTHER" id="PTHR48475:SF2">
    <property type="entry name" value="RIBONUCLEASE H"/>
    <property type="match status" value="1"/>
</dbReference>
<gene>
    <name evidence="1" type="ORF">Tco_0774278</name>
</gene>
<keyword evidence="2" id="KW-1185">Reference proteome</keyword>
<keyword evidence="1" id="KW-0695">RNA-directed DNA polymerase</keyword>
<evidence type="ECO:0000313" key="2">
    <source>
        <dbReference type="Proteomes" id="UP001151760"/>
    </source>
</evidence>
<sequence>MREQCLQIWPTREFISDNGKLFRDNSIPKIVERANRSLGEGIKARLDERSRDWIEELPHVLWAHRTMIKSSNGETPFSLTYGTEAVIPAEIGMPTLRTAEIDQAKNNEALGINLDLIEEKREQAAIQEAKSKKNMEKYYNSRVRGTSFKPGEMVYRSNEASHAKDGGKLGPKWEGPYEVKESLGKGAYKLKDRKGNDMPRTWNICNLKKCYIHEM</sequence>
<reference evidence="1" key="1">
    <citation type="journal article" date="2022" name="Int. J. Mol. Sci.">
        <title>Draft Genome of Tanacetum Coccineum: Genomic Comparison of Closely Related Tanacetum-Family Plants.</title>
        <authorList>
            <person name="Yamashiro T."/>
            <person name="Shiraishi A."/>
            <person name="Nakayama K."/>
            <person name="Satake H."/>
        </authorList>
    </citation>
    <scope>NUCLEOTIDE SEQUENCE</scope>
</reference>
<reference evidence="1" key="2">
    <citation type="submission" date="2022-01" db="EMBL/GenBank/DDBJ databases">
        <authorList>
            <person name="Yamashiro T."/>
            <person name="Shiraishi A."/>
            <person name="Satake H."/>
            <person name="Nakayama K."/>
        </authorList>
    </citation>
    <scope>NUCLEOTIDE SEQUENCE</scope>
</reference>
<dbReference type="GO" id="GO:0003964">
    <property type="term" value="F:RNA-directed DNA polymerase activity"/>
    <property type="evidence" value="ECO:0007669"/>
    <property type="project" value="UniProtKB-KW"/>
</dbReference>
<dbReference type="Gene3D" id="3.30.420.10">
    <property type="entry name" value="Ribonuclease H-like superfamily/Ribonuclease H"/>
    <property type="match status" value="1"/>
</dbReference>
<protein>
    <submittedName>
        <fullName evidence="1">Reverse transcriptase domain-containing protein</fullName>
    </submittedName>
</protein>